<dbReference type="Proteomes" id="UP001162501">
    <property type="component" value="Chromosome 6"/>
</dbReference>
<organism evidence="1 2">
    <name type="scientific">Rangifer tarandus platyrhynchus</name>
    <name type="common">Svalbard reindeer</name>
    <dbReference type="NCBI Taxonomy" id="3082113"/>
    <lineage>
        <taxon>Eukaryota</taxon>
        <taxon>Metazoa</taxon>
        <taxon>Chordata</taxon>
        <taxon>Craniata</taxon>
        <taxon>Vertebrata</taxon>
        <taxon>Euteleostomi</taxon>
        <taxon>Mammalia</taxon>
        <taxon>Eutheria</taxon>
        <taxon>Laurasiatheria</taxon>
        <taxon>Artiodactyla</taxon>
        <taxon>Ruminantia</taxon>
        <taxon>Pecora</taxon>
        <taxon>Cervidae</taxon>
        <taxon>Odocoileinae</taxon>
        <taxon>Rangifer</taxon>
    </lineage>
</organism>
<reference evidence="1" key="1">
    <citation type="submission" date="2023-05" db="EMBL/GenBank/DDBJ databases">
        <authorList>
            <consortium name="ELIXIR-Norway"/>
        </authorList>
    </citation>
    <scope>NUCLEOTIDE SEQUENCE</scope>
</reference>
<evidence type="ECO:0000313" key="2">
    <source>
        <dbReference type="Proteomes" id="UP001162501"/>
    </source>
</evidence>
<gene>
    <name evidence="1" type="ORF">MRATA1EN3_LOCUS22371</name>
</gene>
<evidence type="ECO:0000313" key="1">
    <source>
        <dbReference type="EMBL" id="CAI9711158.1"/>
    </source>
</evidence>
<sequence>MKVALWVLGLGIFFLRTRAAPTGGPDDLRLACRPSPCDGVVLVWHEGAWGHVCNWEWMLKEASVVCRQLGCGRAVGVPKYVPLLREAVRPWLHNVSCRGDEASLWGCSLGPWTKSECLYEWVVAALCSRHIKARLVGGEHSCAGRLEVRRGLTWGTVCDADLDLATAHLVCRELQCGTAVSTPKGAHFSQGSGLMWTEAFCCVGNESLLFHCPRGLGHQCGHGQDAGLRCSAGLRARAQRPGGRALRGRAGHIWMDELACEGHEAALWRCPSGGWGRHDCGHKEDAGVLCSEEGELCVCGGEDRCSGRVELWQAGSWGTVCDDSWDLADAEVVCWQLGCGRAVGALAGAAFRPGLGPVWLDEVGCQGNKASLWGCPAEPWGRGDCGHKEDAGVRCAGPVESSQAPLPSSQGTLPTTVAIIILGALLGLVFSGLAARMLLGKLRGRESQGHEEVSEVIYEQILEEWVDSSGANLRPGTSLPGDLPAEDMPVITLQAGGPPQMGQEPPLQASSGSSYDDMGAACTGL</sequence>
<proteinExistence type="predicted"/>
<accession>A0ACB0FDJ7</accession>
<protein>
    <submittedName>
        <fullName evidence="1">Uncharacterized protein</fullName>
    </submittedName>
</protein>
<dbReference type="EMBL" id="OX596090">
    <property type="protein sequence ID" value="CAI9711158.1"/>
    <property type="molecule type" value="Genomic_DNA"/>
</dbReference>
<name>A0ACB0FDJ7_RANTA</name>